<dbReference type="Proteomes" id="UP001501508">
    <property type="component" value="Unassembled WGS sequence"/>
</dbReference>
<evidence type="ECO:0000313" key="7">
    <source>
        <dbReference type="EMBL" id="GAA4443114.1"/>
    </source>
</evidence>
<evidence type="ECO:0000256" key="4">
    <source>
        <dbReference type="ARBA" id="ARBA00022723"/>
    </source>
</evidence>
<dbReference type="InterPro" id="IPR044203">
    <property type="entry name" value="GlbO/GLB3-like"/>
</dbReference>
<dbReference type="PANTHER" id="PTHR47366:SF1">
    <property type="entry name" value="TWO-ON-TWO HEMOGLOBIN-3"/>
    <property type="match status" value="1"/>
</dbReference>
<evidence type="ECO:0000256" key="1">
    <source>
        <dbReference type="ARBA" id="ARBA00001971"/>
    </source>
</evidence>
<comment type="similarity">
    <text evidence="6">Belongs to the truncated hemoglobin family. Group II subfamily.</text>
</comment>
<name>A0ABP8M273_9BACT</name>
<accession>A0ABP8M273</accession>
<keyword evidence="3" id="KW-0349">Heme</keyword>
<dbReference type="EMBL" id="BAABEY010000029">
    <property type="protein sequence ID" value="GAA4443114.1"/>
    <property type="molecule type" value="Genomic_DNA"/>
</dbReference>
<dbReference type="InterPro" id="IPR009050">
    <property type="entry name" value="Globin-like_sf"/>
</dbReference>
<comment type="cofactor">
    <cofactor evidence="1">
        <name>heme</name>
        <dbReference type="ChEBI" id="CHEBI:30413"/>
    </cofactor>
</comment>
<organism evidence="7 8">
    <name type="scientific">Ravibacter arvi</name>
    <dbReference type="NCBI Taxonomy" id="2051041"/>
    <lineage>
        <taxon>Bacteria</taxon>
        <taxon>Pseudomonadati</taxon>
        <taxon>Bacteroidota</taxon>
        <taxon>Cytophagia</taxon>
        <taxon>Cytophagales</taxon>
        <taxon>Spirosomataceae</taxon>
        <taxon>Ravibacter</taxon>
    </lineage>
</organism>
<sequence>MKVEEHNLNEDALYYRLGGDATLRRLVEKFYDQVFVHPLIGRLFKTDKELIKEKQRMFLSQFLGGPALYSEQYGHPKMRARHLPHPITHDDAYAWLECMASAVNSLDIPEDLKQELFARFPQTAFFMVNSETEAAPGKNA</sequence>
<keyword evidence="8" id="KW-1185">Reference proteome</keyword>
<dbReference type="PANTHER" id="PTHR47366">
    <property type="entry name" value="TWO-ON-TWO HEMOGLOBIN-3"/>
    <property type="match status" value="1"/>
</dbReference>
<gene>
    <name evidence="7" type="ORF">GCM10023091_31000</name>
</gene>
<evidence type="ECO:0000256" key="6">
    <source>
        <dbReference type="ARBA" id="ARBA00034496"/>
    </source>
</evidence>
<evidence type="ECO:0000313" key="8">
    <source>
        <dbReference type="Proteomes" id="UP001501508"/>
    </source>
</evidence>
<evidence type="ECO:0000256" key="3">
    <source>
        <dbReference type="ARBA" id="ARBA00022617"/>
    </source>
</evidence>
<keyword evidence="5" id="KW-0408">Iron</keyword>
<keyword evidence="2" id="KW-0813">Transport</keyword>
<dbReference type="InterPro" id="IPR012292">
    <property type="entry name" value="Globin/Proto"/>
</dbReference>
<proteinExistence type="inferred from homology"/>
<dbReference type="Gene3D" id="1.10.490.10">
    <property type="entry name" value="Globins"/>
    <property type="match status" value="1"/>
</dbReference>
<protein>
    <submittedName>
        <fullName evidence="7">Group 2 truncated hemoglobin YjbI</fullName>
    </submittedName>
</protein>
<reference evidence="8" key="1">
    <citation type="journal article" date="2019" name="Int. J. Syst. Evol. Microbiol.">
        <title>The Global Catalogue of Microorganisms (GCM) 10K type strain sequencing project: providing services to taxonomists for standard genome sequencing and annotation.</title>
        <authorList>
            <consortium name="The Broad Institute Genomics Platform"/>
            <consortium name="The Broad Institute Genome Sequencing Center for Infectious Disease"/>
            <person name="Wu L."/>
            <person name="Ma J."/>
        </authorList>
    </citation>
    <scope>NUCLEOTIDE SEQUENCE [LARGE SCALE GENOMIC DNA]</scope>
    <source>
        <strain evidence="8">JCM 31920</strain>
    </source>
</reference>
<dbReference type="InterPro" id="IPR001486">
    <property type="entry name" value="Hemoglobin_trunc"/>
</dbReference>
<dbReference type="Pfam" id="PF01152">
    <property type="entry name" value="Bac_globin"/>
    <property type="match status" value="1"/>
</dbReference>
<dbReference type="SUPFAM" id="SSF46458">
    <property type="entry name" value="Globin-like"/>
    <property type="match status" value="1"/>
</dbReference>
<dbReference type="PROSITE" id="PS01213">
    <property type="entry name" value="GLOBIN_FAM_2"/>
    <property type="match status" value="1"/>
</dbReference>
<keyword evidence="4" id="KW-0479">Metal-binding</keyword>
<evidence type="ECO:0000256" key="2">
    <source>
        <dbReference type="ARBA" id="ARBA00022448"/>
    </source>
</evidence>
<dbReference type="InterPro" id="IPR019795">
    <property type="entry name" value="Globin_bac-like_CS"/>
</dbReference>
<evidence type="ECO:0000256" key="5">
    <source>
        <dbReference type="ARBA" id="ARBA00023004"/>
    </source>
</evidence>
<comment type="caution">
    <text evidence="7">The sequence shown here is derived from an EMBL/GenBank/DDBJ whole genome shotgun (WGS) entry which is preliminary data.</text>
</comment>